<organism evidence="8 9">
    <name type="scientific">Elysia marginata</name>
    <dbReference type="NCBI Taxonomy" id="1093978"/>
    <lineage>
        <taxon>Eukaryota</taxon>
        <taxon>Metazoa</taxon>
        <taxon>Spiralia</taxon>
        <taxon>Lophotrochozoa</taxon>
        <taxon>Mollusca</taxon>
        <taxon>Gastropoda</taxon>
        <taxon>Heterobranchia</taxon>
        <taxon>Euthyneura</taxon>
        <taxon>Panpulmonata</taxon>
        <taxon>Sacoglossa</taxon>
        <taxon>Placobranchoidea</taxon>
        <taxon>Plakobranchidae</taxon>
        <taxon>Elysia</taxon>
    </lineage>
</organism>
<evidence type="ECO:0000256" key="3">
    <source>
        <dbReference type="ARBA" id="ARBA00022827"/>
    </source>
</evidence>
<feature type="compositionally biased region" description="Basic and acidic residues" evidence="7">
    <location>
        <begin position="12"/>
        <end position="21"/>
    </location>
</feature>
<reference evidence="8 9" key="1">
    <citation type="journal article" date="2021" name="Elife">
        <title>Chloroplast acquisition without the gene transfer in kleptoplastic sea slugs, Plakobranchus ocellatus.</title>
        <authorList>
            <person name="Maeda T."/>
            <person name="Takahashi S."/>
            <person name="Yoshida T."/>
            <person name="Shimamura S."/>
            <person name="Takaki Y."/>
            <person name="Nagai Y."/>
            <person name="Toyoda A."/>
            <person name="Suzuki Y."/>
            <person name="Arimoto A."/>
            <person name="Ishii H."/>
            <person name="Satoh N."/>
            <person name="Nishiyama T."/>
            <person name="Hasebe M."/>
            <person name="Maruyama T."/>
            <person name="Minagawa J."/>
            <person name="Obokata J."/>
            <person name="Shigenobu S."/>
        </authorList>
    </citation>
    <scope>NUCLEOTIDE SEQUENCE [LARGE SCALE GENOMIC DNA]</scope>
</reference>
<protein>
    <recommendedName>
        <fullName evidence="6">Flavin-containing monooxygenase</fullName>
        <ecNumber evidence="6">1.-.-.-</ecNumber>
    </recommendedName>
</protein>
<dbReference type="InterPro" id="IPR020946">
    <property type="entry name" value="Flavin_mOase-like"/>
</dbReference>
<dbReference type="InterPro" id="IPR000960">
    <property type="entry name" value="Flavin_mOase"/>
</dbReference>
<evidence type="ECO:0000256" key="2">
    <source>
        <dbReference type="ARBA" id="ARBA00022630"/>
    </source>
</evidence>
<keyword evidence="2 6" id="KW-0285">Flavoprotein</keyword>
<keyword evidence="4" id="KW-0521">NADP</keyword>
<comment type="caution">
    <text evidence="8">The sequence shown here is derived from an EMBL/GenBank/DDBJ whole genome shotgun (WGS) entry which is preliminary data.</text>
</comment>
<dbReference type="InterPro" id="IPR036188">
    <property type="entry name" value="FAD/NAD-bd_sf"/>
</dbReference>
<dbReference type="Gene3D" id="3.50.50.60">
    <property type="entry name" value="FAD/NAD(P)-binding domain"/>
    <property type="match status" value="1"/>
</dbReference>
<dbReference type="EMBL" id="BMAT01011718">
    <property type="protein sequence ID" value="GFR77761.1"/>
    <property type="molecule type" value="Genomic_DNA"/>
</dbReference>
<dbReference type="AlphaFoldDB" id="A0AAV4FXW2"/>
<evidence type="ECO:0000256" key="5">
    <source>
        <dbReference type="ARBA" id="ARBA00023002"/>
    </source>
</evidence>
<dbReference type="Proteomes" id="UP000762676">
    <property type="component" value="Unassembled WGS sequence"/>
</dbReference>
<keyword evidence="6 8" id="KW-0503">Monooxygenase</keyword>
<proteinExistence type="inferred from homology"/>
<keyword evidence="9" id="KW-1185">Reference proteome</keyword>
<dbReference type="SUPFAM" id="SSF51905">
    <property type="entry name" value="FAD/NAD(P)-binding domain"/>
    <property type="match status" value="1"/>
</dbReference>
<evidence type="ECO:0000256" key="6">
    <source>
        <dbReference type="RuleBase" id="RU361177"/>
    </source>
</evidence>
<dbReference type="PANTHER" id="PTHR23023">
    <property type="entry name" value="DIMETHYLANILINE MONOOXYGENASE"/>
    <property type="match status" value="1"/>
</dbReference>
<comment type="cofactor">
    <cofactor evidence="6">
        <name>FAD</name>
        <dbReference type="ChEBI" id="CHEBI:57692"/>
    </cofactor>
</comment>
<dbReference type="InterPro" id="IPR050346">
    <property type="entry name" value="FMO-like"/>
</dbReference>
<dbReference type="Pfam" id="PF00743">
    <property type="entry name" value="FMO-like"/>
    <property type="match status" value="1"/>
</dbReference>
<feature type="region of interest" description="Disordered" evidence="7">
    <location>
        <begin position="1"/>
        <end position="21"/>
    </location>
</feature>
<dbReference type="GO" id="GO:0004499">
    <property type="term" value="F:N,N-dimethylaniline monooxygenase activity"/>
    <property type="evidence" value="ECO:0007669"/>
    <property type="project" value="InterPro"/>
</dbReference>
<dbReference type="EC" id="1.-.-.-" evidence="6"/>
<evidence type="ECO:0000256" key="1">
    <source>
        <dbReference type="ARBA" id="ARBA00009183"/>
    </source>
</evidence>
<evidence type="ECO:0000313" key="9">
    <source>
        <dbReference type="Proteomes" id="UP000762676"/>
    </source>
</evidence>
<sequence length="137" mass="15254">MRAIRDFPTGARGDHNKVGPDRRFPGQAWYTDQQYNLPAQHALTHLPEMRVAVIGAGACGLTAIKCCLDEGLTPVCFERSDHIGGLWQYRDGPVDWRACVMKSTVINTCKELVCFSDFPVPAHFAPTMHNSQVLQLL</sequence>
<name>A0AAV4FXW2_9GAST</name>
<evidence type="ECO:0000256" key="4">
    <source>
        <dbReference type="ARBA" id="ARBA00022857"/>
    </source>
</evidence>
<evidence type="ECO:0000313" key="8">
    <source>
        <dbReference type="EMBL" id="GFR77761.1"/>
    </source>
</evidence>
<comment type="similarity">
    <text evidence="1 6">Belongs to the FMO family.</text>
</comment>
<dbReference type="GO" id="GO:0050660">
    <property type="term" value="F:flavin adenine dinucleotide binding"/>
    <property type="evidence" value="ECO:0007669"/>
    <property type="project" value="InterPro"/>
</dbReference>
<keyword evidence="5 6" id="KW-0560">Oxidoreductase</keyword>
<accession>A0AAV4FXW2</accession>
<evidence type="ECO:0000256" key="7">
    <source>
        <dbReference type="SAM" id="MobiDB-lite"/>
    </source>
</evidence>
<gene>
    <name evidence="8" type="ORF">ElyMa_005832400</name>
</gene>
<dbReference type="PRINTS" id="PR00370">
    <property type="entry name" value="FMOXYGENASE"/>
</dbReference>
<keyword evidence="3 6" id="KW-0274">FAD</keyword>
<dbReference type="GO" id="GO:0050661">
    <property type="term" value="F:NADP binding"/>
    <property type="evidence" value="ECO:0007669"/>
    <property type="project" value="InterPro"/>
</dbReference>